<evidence type="ECO:0000256" key="1">
    <source>
        <dbReference type="SAM" id="MobiDB-lite"/>
    </source>
</evidence>
<feature type="compositionally biased region" description="Basic and acidic residues" evidence="1">
    <location>
        <begin position="55"/>
        <end position="72"/>
    </location>
</feature>
<protein>
    <submittedName>
        <fullName evidence="2">Uncharacterized protein</fullName>
    </submittedName>
</protein>
<organism evidence="2 3">
    <name type="scientific">Nocardioides malaquae</name>
    <dbReference type="NCBI Taxonomy" id="2773426"/>
    <lineage>
        <taxon>Bacteria</taxon>
        <taxon>Bacillati</taxon>
        <taxon>Actinomycetota</taxon>
        <taxon>Actinomycetes</taxon>
        <taxon>Propionibacteriales</taxon>
        <taxon>Nocardioidaceae</taxon>
        <taxon>Nocardioides</taxon>
    </lineage>
</organism>
<comment type="caution">
    <text evidence="2">The sequence shown here is derived from an EMBL/GenBank/DDBJ whole genome shotgun (WGS) entry which is preliminary data.</text>
</comment>
<feature type="non-terminal residue" evidence="2">
    <location>
        <position position="72"/>
    </location>
</feature>
<evidence type="ECO:0000313" key="2">
    <source>
        <dbReference type="EMBL" id="MBE7326202.1"/>
    </source>
</evidence>
<reference evidence="2 3" key="1">
    <citation type="submission" date="2020-10" db="EMBL/GenBank/DDBJ databases">
        <title>Nocardioides sp. isolated from sludge.</title>
        <authorList>
            <person name="Zhang X."/>
        </authorList>
    </citation>
    <scope>NUCLEOTIDE SEQUENCE [LARGE SCALE GENOMIC DNA]</scope>
    <source>
        <strain evidence="2 3">Y6</strain>
    </source>
</reference>
<accession>A0ABR9RXC1</accession>
<name>A0ABR9RXC1_9ACTN</name>
<sequence length="72" mass="7897">MAEATIHCAPALTPEAMAWIDAQMAPSLEKIGRAQMERIVAQANELYGLAAAQEPPRDEDNDGRFDHIHTPI</sequence>
<keyword evidence="3" id="KW-1185">Reference proteome</keyword>
<feature type="region of interest" description="Disordered" evidence="1">
    <location>
        <begin position="50"/>
        <end position="72"/>
    </location>
</feature>
<proteinExistence type="predicted"/>
<evidence type="ECO:0000313" key="3">
    <source>
        <dbReference type="Proteomes" id="UP000756387"/>
    </source>
</evidence>
<gene>
    <name evidence="2" type="ORF">IEQ44_16355</name>
</gene>
<dbReference type="Proteomes" id="UP000756387">
    <property type="component" value="Unassembled WGS sequence"/>
</dbReference>
<dbReference type="EMBL" id="JADCSA010000934">
    <property type="protein sequence ID" value="MBE7326202.1"/>
    <property type="molecule type" value="Genomic_DNA"/>
</dbReference>